<protein>
    <submittedName>
        <fullName evidence="1">Uncharacterized protein</fullName>
    </submittedName>
</protein>
<evidence type="ECO:0000313" key="2">
    <source>
        <dbReference type="Proteomes" id="UP000565576"/>
    </source>
</evidence>
<dbReference type="AlphaFoldDB" id="A0A7X0IWU3"/>
<accession>A0A7X0IWU3</accession>
<reference evidence="1 2" key="1">
    <citation type="submission" date="2020-08" db="EMBL/GenBank/DDBJ databases">
        <title>Genomic Encyclopedia of Type Strains, Phase IV (KMG-V): Genome sequencing to study the core and pangenomes of soil and plant-associated prokaryotes.</title>
        <authorList>
            <person name="Whitman W."/>
        </authorList>
    </citation>
    <scope>NUCLEOTIDE SEQUENCE [LARGE SCALE GENOMIC DNA]</scope>
    <source>
        <strain evidence="1 2">SEMIA 4060</strain>
    </source>
</reference>
<organism evidence="1 2">
    <name type="scientific">Rhizobium lusitanum</name>
    <dbReference type="NCBI Taxonomy" id="293958"/>
    <lineage>
        <taxon>Bacteria</taxon>
        <taxon>Pseudomonadati</taxon>
        <taxon>Pseudomonadota</taxon>
        <taxon>Alphaproteobacteria</taxon>
        <taxon>Hyphomicrobiales</taxon>
        <taxon>Rhizobiaceae</taxon>
        <taxon>Rhizobium/Agrobacterium group</taxon>
        <taxon>Rhizobium</taxon>
    </lineage>
</organism>
<sequence>MSVTLDSKALCVAKRLQECPQEIGKLIELIAIETL</sequence>
<dbReference type="Proteomes" id="UP000565576">
    <property type="component" value="Unassembled WGS sequence"/>
</dbReference>
<name>A0A7X0IWU3_9HYPH</name>
<gene>
    <name evidence="1" type="ORF">GGD46_005963</name>
</gene>
<comment type="caution">
    <text evidence="1">The sequence shown here is derived from an EMBL/GenBank/DDBJ whole genome shotgun (WGS) entry which is preliminary data.</text>
</comment>
<proteinExistence type="predicted"/>
<evidence type="ECO:0000313" key="1">
    <source>
        <dbReference type="EMBL" id="MBB6488643.1"/>
    </source>
</evidence>
<dbReference type="EMBL" id="JACHBG010000025">
    <property type="protein sequence ID" value="MBB6488643.1"/>
    <property type="molecule type" value="Genomic_DNA"/>
</dbReference>